<evidence type="ECO:0000313" key="1">
    <source>
        <dbReference type="EMBL" id="GIQ66193.1"/>
    </source>
</evidence>
<comment type="caution">
    <text evidence="1">The sequence shown here is derived from an EMBL/GenBank/DDBJ whole genome shotgun (WGS) entry which is preliminary data.</text>
</comment>
<dbReference type="SUPFAM" id="SSF56784">
    <property type="entry name" value="HAD-like"/>
    <property type="match status" value="1"/>
</dbReference>
<dbReference type="PANTHER" id="PTHR10000:SF25">
    <property type="entry name" value="PHOSPHATASE YKRA-RELATED"/>
    <property type="match status" value="1"/>
</dbReference>
<dbReference type="InterPro" id="IPR023214">
    <property type="entry name" value="HAD_sf"/>
</dbReference>
<accession>A0ABQ4ND82</accession>
<dbReference type="InterPro" id="IPR000150">
    <property type="entry name" value="Cof"/>
</dbReference>
<protein>
    <submittedName>
        <fullName evidence="1">Phosphatase</fullName>
    </submittedName>
</protein>
<dbReference type="Proteomes" id="UP000680304">
    <property type="component" value="Unassembled WGS sequence"/>
</dbReference>
<dbReference type="InterPro" id="IPR036412">
    <property type="entry name" value="HAD-like_sf"/>
</dbReference>
<dbReference type="Pfam" id="PF08282">
    <property type="entry name" value="Hydrolase_3"/>
    <property type="match status" value="1"/>
</dbReference>
<dbReference type="EMBL" id="BOVJ01000168">
    <property type="protein sequence ID" value="GIQ66193.1"/>
    <property type="molecule type" value="Genomic_DNA"/>
</dbReference>
<dbReference type="PROSITE" id="PS01229">
    <property type="entry name" value="COF_2"/>
    <property type="match status" value="1"/>
</dbReference>
<evidence type="ECO:0000313" key="2">
    <source>
        <dbReference type="Proteomes" id="UP000680304"/>
    </source>
</evidence>
<reference evidence="1 2" key="1">
    <citation type="submission" date="2021-04" db="EMBL/GenBank/DDBJ databases">
        <title>Draft genome sequence of Paenibacillus cisolokensis, LC2-13A.</title>
        <authorList>
            <person name="Uke A."/>
            <person name="Chhe C."/>
            <person name="Baramee S."/>
            <person name="Kosugi A."/>
        </authorList>
    </citation>
    <scope>NUCLEOTIDE SEQUENCE [LARGE SCALE GENOMIC DNA]</scope>
    <source>
        <strain evidence="1 2">LC2-13A</strain>
    </source>
</reference>
<proteinExistence type="predicted"/>
<keyword evidence="2" id="KW-1185">Reference proteome</keyword>
<dbReference type="Gene3D" id="3.30.1240.10">
    <property type="match status" value="1"/>
</dbReference>
<name>A0ABQ4ND82_9BACL</name>
<dbReference type="NCBIfam" id="TIGR00099">
    <property type="entry name" value="Cof-subfamily"/>
    <property type="match status" value="1"/>
</dbReference>
<gene>
    <name evidence="1" type="ORF">PACILC2_47610</name>
</gene>
<organism evidence="1 2">
    <name type="scientific">Paenibacillus cisolokensis</name>
    <dbReference type="NCBI Taxonomy" id="1658519"/>
    <lineage>
        <taxon>Bacteria</taxon>
        <taxon>Bacillati</taxon>
        <taxon>Bacillota</taxon>
        <taxon>Bacilli</taxon>
        <taxon>Bacillales</taxon>
        <taxon>Paenibacillaceae</taxon>
        <taxon>Paenibacillus</taxon>
    </lineage>
</organism>
<dbReference type="Gene3D" id="3.40.50.1000">
    <property type="entry name" value="HAD superfamily/HAD-like"/>
    <property type="match status" value="1"/>
</dbReference>
<dbReference type="PANTHER" id="PTHR10000">
    <property type="entry name" value="PHOSPHOSERINE PHOSPHATASE"/>
    <property type="match status" value="1"/>
</dbReference>
<sequence length="227" mass="25494">MKRAGHEVAIATGRGPFMFEWLRDELGIDSFVSYNGQYVVRGGEVVATNPIKRELLDRLTEEAARNGHPIVYMSSETMKSNTDGHERIEKSITELKVKLPEHDPEFYIGQEIYQCLLFCTYGEEGIYKDAFRGELDFIRWHQFSTDVLPLGGSKAAGIEAFIRHAGVRREDVYAFGDALNDIEMLQYVGNGIAMGNAIDSVKAAAKYVTRDVDDDGIRYGLRMVGLL</sequence>